<evidence type="ECO:0000256" key="7">
    <source>
        <dbReference type="ARBA" id="ARBA00022725"/>
    </source>
</evidence>
<keyword evidence="11" id="KW-0675">Receptor</keyword>
<keyword evidence="9 14" id="KW-0472">Membrane</keyword>
<dbReference type="GO" id="GO:0005737">
    <property type="term" value="C:cytoplasm"/>
    <property type="evidence" value="ECO:0007669"/>
    <property type="project" value="TreeGrafter"/>
</dbReference>
<gene>
    <name evidence="15" type="ORF">CLUMA_CG005205</name>
</gene>
<evidence type="ECO:0000256" key="14">
    <source>
        <dbReference type="SAM" id="Phobius"/>
    </source>
</evidence>
<feature type="transmembrane region" description="Helical" evidence="14">
    <location>
        <begin position="16"/>
        <end position="43"/>
    </location>
</feature>
<keyword evidence="12" id="KW-0325">Glycoprotein</keyword>
<dbReference type="Proteomes" id="UP000183832">
    <property type="component" value="Unassembled WGS sequence"/>
</dbReference>
<dbReference type="GO" id="GO:0005886">
    <property type="term" value="C:plasma membrane"/>
    <property type="evidence" value="ECO:0007669"/>
    <property type="project" value="UniProtKB-SubCell"/>
</dbReference>
<keyword evidence="4" id="KW-1003">Cell membrane</keyword>
<dbReference type="GO" id="GO:0005044">
    <property type="term" value="F:scavenger receptor activity"/>
    <property type="evidence" value="ECO:0007669"/>
    <property type="project" value="TreeGrafter"/>
</dbReference>
<dbReference type="PANTHER" id="PTHR11923">
    <property type="entry name" value="SCAVENGER RECEPTOR CLASS B TYPE-1 SR-B1"/>
    <property type="match status" value="1"/>
</dbReference>
<evidence type="ECO:0000256" key="1">
    <source>
        <dbReference type="ARBA" id="ARBA00003156"/>
    </source>
</evidence>
<dbReference type="PANTHER" id="PTHR11923:SF69">
    <property type="entry name" value="SENSORY NEURON MEMBRANE PROTEIN 1"/>
    <property type="match status" value="1"/>
</dbReference>
<dbReference type="InterPro" id="IPR002159">
    <property type="entry name" value="CD36_fam"/>
</dbReference>
<comment type="subcellular location">
    <subcellularLocation>
        <location evidence="2">Cell membrane</location>
        <topology evidence="2">Multi-pass membrane protein</topology>
    </subcellularLocation>
</comment>
<evidence type="ECO:0000256" key="8">
    <source>
        <dbReference type="ARBA" id="ARBA00022989"/>
    </source>
</evidence>
<evidence type="ECO:0000256" key="4">
    <source>
        <dbReference type="ARBA" id="ARBA00022475"/>
    </source>
</evidence>
<proteinExistence type="inferred from homology"/>
<keyword evidence="16" id="KW-1185">Reference proteome</keyword>
<evidence type="ECO:0000256" key="6">
    <source>
        <dbReference type="ARBA" id="ARBA00022692"/>
    </source>
</evidence>
<keyword evidence="6 14" id="KW-0812">Transmembrane</keyword>
<evidence type="ECO:0000256" key="3">
    <source>
        <dbReference type="ARBA" id="ARBA00010532"/>
    </source>
</evidence>
<keyword evidence="5" id="KW-0716">Sensory transduction</keyword>
<evidence type="ECO:0000313" key="16">
    <source>
        <dbReference type="Proteomes" id="UP000183832"/>
    </source>
</evidence>
<evidence type="ECO:0000256" key="9">
    <source>
        <dbReference type="ARBA" id="ARBA00023136"/>
    </source>
</evidence>
<evidence type="ECO:0000256" key="13">
    <source>
        <dbReference type="ARBA" id="ARBA00040646"/>
    </source>
</evidence>
<name>A0A1J1HW08_9DIPT</name>
<protein>
    <recommendedName>
        <fullName evidence="13">Sensory neuron membrane protein 1</fullName>
    </recommendedName>
</protein>
<feature type="transmembrane region" description="Helical" evidence="14">
    <location>
        <begin position="465"/>
        <end position="487"/>
    </location>
</feature>
<sequence length="534" mass="60469">MKFDKEKLNNLNFKKIALISSLSLVGALIFSYGLFPPILRFVLKLKMQLKKGSLMRTMFDVIPFPLVFKIHVFNITNPDAIMRGEKPIVADIGPYVFEEWKLRENWEEDVVEDTLTYDFKNRFIFRPELSNGLTGNEIVQYSNLVLLGGLMAVKRDREAMLPMVTKALMSIFKNPDSVFMRARVMDILFDGLKFECKGDDFTVDAVCSAIKSEAQGLKEIDETTLSISIFGSKNDTSFGRFHVLRGVRNISELGQIQTFNGESMQSVWDGDECNKNIGTDSTLFPPFMTQDMGLWTFTPDICMSLRAHYLEPSSYAGMPTWLYSLDFGDFKNEPEKHCFCYDPPDDCPPKGTIDLMPCVGVPVYGSKPHFLDTDPKLLENVGGLNPNRTIHDVFVNIEGISGTIFEGYKRFQLNLAIEPIEDFEMMSKLPKVLLPLLWLEESVQLNKTYTNILKYQLFLGLKFNFVVKWMGIVCGTAGMLLSGFMLYQQQQQQKQQSPTTVSSATSAIDDDDKVNKNIANNVRSYSVGVSEAVK</sequence>
<dbReference type="EMBL" id="CVRI01000021">
    <property type="protein sequence ID" value="CRK91548.1"/>
    <property type="molecule type" value="Genomic_DNA"/>
</dbReference>
<dbReference type="STRING" id="568069.A0A1J1HW08"/>
<keyword evidence="8 14" id="KW-1133">Transmembrane helix</keyword>
<dbReference type="PRINTS" id="PR01609">
    <property type="entry name" value="CD36FAMILY"/>
</dbReference>
<evidence type="ECO:0000313" key="15">
    <source>
        <dbReference type="EMBL" id="CRK91548.1"/>
    </source>
</evidence>
<evidence type="ECO:0000256" key="2">
    <source>
        <dbReference type="ARBA" id="ARBA00004651"/>
    </source>
</evidence>
<comment type="similarity">
    <text evidence="3">Belongs to the CD36 family.</text>
</comment>
<evidence type="ECO:0000256" key="11">
    <source>
        <dbReference type="ARBA" id="ARBA00023170"/>
    </source>
</evidence>
<comment type="function">
    <text evidence="1">Plays an olfactory role that is not restricted to pheromone sensitivity.</text>
</comment>
<evidence type="ECO:0000256" key="5">
    <source>
        <dbReference type="ARBA" id="ARBA00022606"/>
    </source>
</evidence>
<keyword evidence="7" id="KW-0552">Olfaction</keyword>
<evidence type="ECO:0000256" key="12">
    <source>
        <dbReference type="ARBA" id="ARBA00023180"/>
    </source>
</evidence>
<dbReference type="Pfam" id="PF01130">
    <property type="entry name" value="CD36"/>
    <property type="match status" value="1"/>
</dbReference>
<dbReference type="OrthoDB" id="10024078at2759"/>
<keyword evidence="10" id="KW-1015">Disulfide bond</keyword>
<organism evidence="15 16">
    <name type="scientific">Clunio marinus</name>
    <dbReference type="NCBI Taxonomy" id="568069"/>
    <lineage>
        <taxon>Eukaryota</taxon>
        <taxon>Metazoa</taxon>
        <taxon>Ecdysozoa</taxon>
        <taxon>Arthropoda</taxon>
        <taxon>Hexapoda</taxon>
        <taxon>Insecta</taxon>
        <taxon>Pterygota</taxon>
        <taxon>Neoptera</taxon>
        <taxon>Endopterygota</taxon>
        <taxon>Diptera</taxon>
        <taxon>Nematocera</taxon>
        <taxon>Chironomoidea</taxon>
        <taxon>Chironomidae</taxon>
        <taxon>Clunio</taxon>
    </lineage>
</organism>
<dbReference type="AlphaFoldDB" id="A0A1J1HW08"/>
<dbReference type="GO" id="GO:0007608">
    <property type="term" value="P:sensory perception of smell"/>
    <property type="evidence" value="ECO:0007669"/>
    <property type="project" value="UniProtKB-KW"/>
</dbReference>
<evidence type="ECO:0000256" key="10">
    <source>
        <dbReference type="ARBA" id="ARBA00023157"/>
    </source>
</evidence>
<accession>A0A1J1HW08</accession>
<reference evidence="15 16" key="1">
    <citation type="submission" date="2015-04" db="EMBL/GenBank/DDBJ databases">
        <authorList>
            <person name="Syromyatnikov M.Y."/>
            <person name="Popov V.N."/>
        </authorList>
    </citation>
    <scope>NUCLEOTIDE SEQUENCE [LARGE SCALE GENOMIC DNA]</scope>
</reference>